<comment type="catalytic activity">
    <reaction evidence="9 10 11">
        <text>adenosine(37) in tRNA + dimethylallyl diphosphate = N(6)-dimethylallyladenosine(37) in tRNA + diphosphate</text>
        <dbReference type="Rhea" id="RHEA:26482"/>
        <dbReference type="Rhea" id="RHEA-COMP:10162"/>
        <dbReference type="Rhea" id="RHEA-COMP:10375"/>
        <dbReference type="ChEBI" id="CHEBI:33019"/>
        <dbReference type="ChEBI" id="CHEBI:57623"/>
        <dbReference type="ChEBI" id="CHEBI:74411"/>
        <dbReference type="ChEBI" id="CHEBI:74415"/>
        <dbReference type="EC" id="2.5.1.75"/>
    </reaction>
</comment>
<dbReference type="GO" id="GO:0005524">
    <property type="term" value="F:ATP binding"/>
    <property type="evidence" value="ECO:0007669"/>
    <property type="project" value="UniProtKB-UniRule"/>
</dbReference>
<feature type="binding site" evidence="10">
    <location>
        <begin position="15"/>
        <end position="22"/>
    </location>
    <ligand>
        <name>ATP</name>
        <dbReference type="ChEBI" id="CHEBI:30616"/>
    </ligand>
</feature>
<evidence type="ECO:0000256" key="5">
    <source>
        <dbReference type="ARBA" id="ARBA00022694"/>
    </source>
</evidence>
<evidence type="ECO:0000256" key="10">
    <source>
        <dbReference type="HAMAP-Rule" id="MF_00185"/>
    </source>
</evidence>
<evidence type="ECO:0000256" key="8">
    <source>
        <dbReference type="ARBA" id="ARBA00022842"/>
    </source>
</evidence>
<dbReference type="Proteomes" id="UP000320593">
    <property type="component" value="Unassembled WGS sequence"/>
</dbReference>
<dbReference type="PANTHER" id="PTHR11088:SF60">
    <property type="entry name" value="TRNA DIMETHYLALLYLTRANSFERASE"/>
    <property type="match status" value="1"/>
</dbReference>
<dbReference type="RefSeq" id="WP_145341270.1">
    <property type="nucleotide sequence ID" value="NZ_SMLY01000086.1"/>
</dbReference>
<evidence type="ECO:0000256" key="12">
    <source>
        <dbReference type="RuleBase" id="RU003784"/>
    </source>
</evidence>
<keyword evidence="8 10" id="KW-0460">Magnesium</keyword>
<dbReference type="Gene3D" id="3.40.50.300">
    <property type="entry name" value="P-loop containing nucleotide triphosphate hydrolases"/>
    <property type="match status" value="1"/>
</dbReference>
<comment type="similarity">
    <text evidence="3 10 13">Belongs to the IPP transferase family.</text>
</comment>
<organism evidence="14 15">
    <name type="scientific">Roseibium hamelinense</name>
    <dbReference type="NCBI Taxonomy" id="150831"/>
    <lineage>
        <taxon>Bacteria</taxon>
        <taxon>Pseudomonadati</taxon>
        <taxon>Pseudomonadota</taxon>
        <taxon>Alphaproteobacteria</taxon>
        <taxon>Hyphomicrobiales</taxon>
        <taxon>Stappiaceae</taxon>
        <taxon>Roseibium</taxon>
    </lineage>
</organism>
<dbReference type="EMBL" id="VLLF01000002">
    <property type="protein sequence ID" value="TWI90246.1"/>
    <property type="molecule type" value="Genomic_DNA"/>
</dbReference>
<gene>
    <name evidence="10" type="primary">miaA</name>
    <name evidence="14" type="ORF">JM93_01225</name>
</gene>
<keyword evidence="5 10" id="KW-0819">tRNA processing</keyword>
<evidence type="ECO:0000256" key="6">
    <source>
        <dbReference type="ARBA" id="ARBA00022741"/>
    </source>
</evidence>
<feature type="site" description="Interaction with substrate tRNA" evidence="10">
    <location>
        <position position="106"/>
    </location>
</feature>
<comment type="subunit">
    <text evidence="10">Monomer.</text>
</comment>
<feature type="region of interest" description="Interaction with substrate tRNA" evidence="10">
    <location>
        <begin position="40"/>
        <end position="43"/>
    </location>
</feature>
<comment type="caution">
    <text evidence="14">The sequence shown here is derived from an EMBL/GenBank/DDBJ whole genome shotgun (WGS) entry which is preliminary data.</text>
</comment>
<proteinExistence type="inferred from homology"/>
<dbReference type="Gene3D" id="1.10.20.140">
    <property type="match status" value="1"/>
</dbReference>
<keyword evidence="4 10" id="KW-0808">Transferase</keyword>
<protein>
    <recommendedName>
        <fullName evidence="10">tRNA dimethylallyltransferase</fullName>
        <ecNumber evidence="10">2.5.1.75</ecNumber>
    </recommendedName>
    <alternativeName>
        <fullName evidence="10">Dimethylallyl diphosphate:tRNA dimethylallyltransferase</fullName>
        <shortName evidence="10">DMAPP:tRNA dimethylallyltransferase</shortName>
        <shortName evidence="10">DMATase</shortName>
    </alternativeName>
    <alternativeName>
        <fullName evidence="10">Isopentenyl-diphosphate:tRNA isopentenyltransferase</fullName>
        <shortName evidence="10">IPP transferase</shortName>
        <shortName evidence="10">IPPT</shortName>
        <shortName evidence="10">IPTase</shortName>
    </alternativeName>
</protein>
<keyword evidence="7 10" id="KW-0067">ATP-binding</keyword>
<evidence type="ECO:0000256" key="4">
    <source>
        <dbReference type="ARBA" id="ARBA00022679"/>
    </source>
</evidence>
<evidence type="ECO:0000256" key="1">
    <source>
        <dbReference type="ARBA" id="ARBA00001946"/>
    </source>
</evidence>
<evidence type="ECO:0000256" key="11">
    <source>
        <dbReference type="RuleBase" id="RU003783"/>
    </source>
</evidence>
<dbReference type="HAMAP" id="MF_00185">
    <property type="entry name" value="IPP_trans"/>
    <property type="match status" value="1"/>
</dbReference>
<dbReference type="GO" id="GO:0052381">
    <property type="term" value="F:tRNA dimethylallyltransferase activity"/>
    <property type="evidence" value="ECO:0007669"/>
    <property type="project" value="UniProtKB-UniRule"/>
</dbReference>
<dbReference type="EC" id="2.5.1.75" evidence="10"/>
<feature type="binding site" evidence="10">
    <location>
        <begin position="17"/>
        <end position="22"/>
    </location>
    <ligand>
        <name>substrate</name>
    </ligand>
</feature>
<accession>A0A562TBC5</accession>
<keyword evidence="15" id="KW-1185">Reference proteome</keyword>
<sequence length="316" mass="34226">MGKAMVSVRAILIAGPTASGKSALALELAERLDGVIVNADSMQVYAELRVLTARPNEQDTKRAAHRLYGFVPASTAFSTGDWQRSAKREIEAICASGRLPIVVGGTGLYFKALTGGLAKVPDIDPAVRLECRQLAEEGGTAAVRAALAGLDPEASNTLEDLQRLTRALEVVRSTGRRLADWQQEAHGAPVLDETGTAQLVLAPPRPWLHARIRQRAEIILGEEGLSEVCKLLDMDLPATLPAMRAIGVSEAAALLKAELSAGEAAEQLTISTRQYAKRQETWFRNQMGHWPRLDPSQNCSQALAIDFMRKIEQAYP</sequence>
<dbReference type="CDD" id="cd02019">
    <property type="entry name" value="NK"/>
    <property type="match status" value="1"/>
</dbReference>
<comment type="cofactor">
    <cofactor evidence="1 10">
        <name>Mg(2+)</name>
        <dbReference type="ChEBI" id="CHEBI:18420"/>
    </cofactor>
</comment>
<evidence type="ECO:0000256" key="13">
    <source>
        <dbReference type="RuleBase" id="RU003785"/>
    </source>
</evidence>
<name>A0A562TBC5_9HYPH</name>
<dbReference type="GO" id="GO:0006400">
    <property type="term" value="P:tRNA modification"/>
    <property type="evidence" value="ECO:0007669"/>
    <property type="project" value="TreeGrafter"/>
</dbReference>
<evidence type="ECO:0000313" key="14">
    <source>
        <dbReference type="EMBL" id="TWI90246.1"/>
    </source>
</evidence>
<dbReference type="InterPro" id="IPR018022">
    <property type="entry name" value="IPT"/>
</dbReference>
<dbReference type="SUPFAM" id="SSF52540">
    <property type="entry name" value="P-loop containing nucleoside triphosphate hydrolases"/>
    <property type="match status" value="1"/>
</dbReference>
<feature type="region of interest" description="Interaction with substrate tRNA" evidence="10">
    <location>
        <begin position="162"/>
        <end position="166"/>
    </location>
</feature>
<dbReference type="AlphaFoldDB" id="A0A562TBC5"/>
<dbReference type="OrthoDB" id="9776390at2"/>
<evidence type="ECO:0000313" key="15">
    <source>
        <dbReference type="Proteomes" id="UP000320593"/>
    </source>
</evidence>
<comment type="caution">
    <text evidence="10">Lacks conserved residue(s) required for the propagation of feature annotation.</text>
</comment>
<dbReference type="Pfam" id="PF01715">
    <property type="entry name" value="IPPT"/>
    <property type="match status" value="1"/>
</dbReference>
<evidence type="ECO:0000256" key="3">
    <source>
        <dbReference type="ARBA" id="ARBA00005842"/>
    </source>
</evidence>
<dbReference type="InterPro" id="IPR039657">
    <property type="entry name" value="Dimethylallyltransferase"/>
</dbReference>
<dbReference type="PANTHER" id="PTHR11088">
    <property type="entry name" value="TRNA DIMETHYLALLYLTRANSFERASE"/>
    <property type="match status" value="1"/>
</dbReference>
<comment type="function">
    <text evidence="2 10 12">Catalyzes the transfer of a dimethylallyl group onto the adenine at position 37 in tRNAs that read codons beginning with uridine, leading to the formation of N6-(dimethylallyl)adenosine (i(6)A).</text>
</comment>
<reference evidence="14 15" key="1">
    <citation type="submission" date="2019-07" db="EMBL/GenBank/DDBJ databases">
        <title>Genomic Encyclopedia of Archaeal and Bacterial Type Strains, Phase II (KMG-II): from individual species to whole genera.</title>
        <authorList>
            <person name="Goeker M."/>
        </authorList>
    </citation>
    <scope>NUCLEOTIDE SEQUENCE [LARGE SCALE GENOMIC DNA]</scope>
    <source>
        <strain evidence="14 15">ATCC BAA-252</strain>
    </source>
</reference>
<evidence type="ECO:0000256" key="9">
    <source>
        <dbReference type="ARBA" id="ARBA00049563"/>
    </source>
</evidence>
<dbReference type="NCBIfam" id="TIGR00174">
    <property type="entry name" value="miaA"/>
    <property type="match status" value="1"/>
</dbReference>
<evidence type="ECO:0000256" key="7">
    <source>
        <dbReference type="ARBA" id="ARBA00022840"/>
    </source>
</evidence>
<keyword evidence="6 10" id="KW-0547">Nucleotide-binding</keyword>
<evidence type="ECO:0000256" key="2">
    <source>
        <dbReference type="ARBA" id="ARBA00003213"/>
    </source>
</evidence>
<feature type="site" description="Interaction with substrate tRNA" evidence="10">
    <location>
        <position position="128"/>
    </location>
</feature>
<dbReference type="InterPro" id="IPR027417">
    <property type="entry name" value="P-loop_NTPase"/>
</dbReference>